<organism evidence="1">
    <name type="scientific">marine sediment metagenome</name>
    <dbReference type="NCBI Taxonomy" id="412755"/>
    <lineage>
        <taxon>unclassified sequences</taxon>
        <taxon>metagenomes</taxon>
        <taxon>ecological metagenomes</taxon>
    </lineage>
</organism>
<name>A0A0F9SGI3_9ZZZZ</name>
<reference evidence="1" key="1">
    <citation type="journal article" date="2015" name="Nature">
        <title>Complex archaea that bridge the gap between prokaryotes and eukaryotes.</title>
        <authorList>
            <person name="Spang A."/>
            <person name="Saw J.H."/>
            <person name="Jorgensen S.L."/>
            <person name="Zaremba-Niedzwiedzka K."/>
            <person name="Martijn J."/>
            <person name="Lind A.E."/>
            <person name="van Eijk R."/>
            <person name="Schleper C."/>
            <person name="Guy L."/>
            <person name="Ettema T.J."/>
        </authorList>
    </citation>
    <scope>NUCLEOTIDE SEQUENCE</scope>
</reference>
<proteinExistence type="predicted"/>
<accession>A0A0F9SGI3</accession>
<comment type="caution">
    <text evidence="1">The sequence shown here is derived from an EMBL/GenBank/DDBJ whole genome shotgun (WGS) entry which is preliminary data.</text>
</comment>
<protein>
    <submittedName>
        <fullName evidence="1">Uncharacterized protein</fullName>
    </submittedName>
</protein>
<sequence>MITEAVDDLYCKIKNGGYSFLGTYLDFSTIEELIEQLENENLKKERNKVR</sequence>
<evidence type="ECO:0000313" key="1">
    <source>
        <dbReference type="EMBL" id="KKN28478.1"/>
    </source>
</evidence>
<dbReference type="AlphaFoldDB" id="A0A0F9SGI3"/>
<dbReference type="EMBL" id="LAZR01002559">
    <property type="protein sequence ID" value="KKN28478.1"/>
    <property type="molecule type" value="Genomic_DNA"/>
</dbReference>
<gene>
    <name evidence="1" type="ORF">LCGC14_0853870</name>
</gene>